<evidence type="ECO:0000259" key="1">
    <source>
        <dbReference type="Pfam" id="PF08350"/>
    </source>
</evidence>
<protein>
    <submittedName>
        <fullName evidence="2">Transcriptional regulator</fullName>
    </submittedName>
</protein>
<accession>Q12WY6</accession>
<evidence type="ECO:0000313" key="3">
    <source>
        <dbReference type="Proteomes" id="UP000001979"/>
    </source>
</evidence>
<name>Q12WY6_METBU</name>
<dbReference type="KEGG" id="mbu:Mbur_1113"/>
<gene>
    <name evidence="2" type="ordered locus">Mbur_1113</name>
</gene>
<dbReference type="OrthoDB" id="11410at2157"/>
<sequence>MDFLEIYRKDGDDVQAIYRSGLTIEILLSLNEGSKKLSQLREISGSSSQSIIPNIRRLESGQLVEAKEDGYCLTRLGKIVASRIADSFSTIGTINKHKLFWSDHCLEDIPISSLKEIGCLYNSEIISDTHIELFNVYRTNLKIIKEAGHVVGVSSVVTKEYADSISEKVCEGIPVELIVPMDVAEQLKQEPYVEKINALKDYENFKLMVMDGNIRVGLIVTDKCLSLGLYKKDGVTYDIASGIFSFDPMAVVWGERLFEYYKEQSKVIKM</sequence>
<dbReference type="RefSeq" id="WP_011499188.1">
    <property type="nucleotide sequence ID" value="NC_007955.1"/>
</dbReference>
<dbReference type="AlphaFoldDB" id="Q12WY6"/>
<dbReference type="HOGENOM" id="CLU_062767_2_0_2"/>
<dbReference type="Proteomes" id="UP000001979">
    <property type="component" value="Chromosome"/>
</dbReference>
<dbReference type="SUPFAM" id="SSF46785">
    <property type="entry name" value="Winged helix' DNA-binding domain"/>
    <property type="match status" value="1"/>
</dbReference>
<reference evidence="3" key="1">
    <citation type="journal article" date="2009" name="ISME J.">
        <title>The genome sequence of the psychrophilic archaeon, Methanococcoides burtonii: the role of genome evolution in cold adaptation.</title>
        <authorList>
            <person name="Allen M.A."/>
            <person name="Lauro F.M."/>
            <person name="Williams T.J."/>
            <person name="Burg D."/>
            <person name="Siddiqui K.S."/>
            <person name="De Francisci D."/>
            <person name="Chong K.W."/>
            <person name="Pilak O."/>
            <person name="Chew H.H."/>
            <person name="De Maere M.Z."/>
            <person name="Ting L."/>
            <person name="Katrib M."/>
            <person name="Ng C."/>
            <person name="Sowers K.R."/>
            <person name="Galperin M.Y."/>
            <person name="Anderson I.J."/>
            <person name="Ivanova N."/>
            <person name="Dalin E."/>
            <person name="Martinez M."/>
            <person name="Lapidus A."/>
            <person name="Hauser L."/>
            <person name="Land M."/>
            <person name="Thomas T."/>
            <person name="Cavicchioli R."/>
        </authorList>
    </citation>
    <scope>NUCLEOTIDE SEQUENCE [LARGE SCALE GENOMIC DNA]</scope>
    <source>
        <strain evidence="3">DSM 6242 / NBRC 107633 / OCM 468 / ACE-M</strain>
    </source>
</reference>
<dbReference type="Pfam" id="PF08350">
    <property type="entry name" value="FilR1_middle"/>
    <property type="match status" value="1"/>
</dbReference>
<dbReference type="InterPro" id="IPR013561">
    <property type="entry name" value="FilR1_middle_dom"/>
</dbReference>
<keyword evidence="3" id="KW-1185">Reference proteome</keyword>
<proteinExistence type="predicted"/>
<dbReference type="InterPro" id="IPR036388">
    <property type="entry name" value="WH-like_DNA-bd_sf"/>
</dbReference>
<dbReference type="Gene3D" id="1.10.10.10">
    <property type="entry name" value="Winged helix-like DNA-binding domain superfamily/Winged helix DNA-binding domain"/>
    <property type="match status" value="1"/>
</dbReference>
<dbReference type="PIRSF" id="PIRSF006692">
    <property type="entry name" value="TF_HTH_AF0396_prd"/>
    <property type="match status" value="1"/>
</dbReference>
<evidence type="ECO:0000313" key="2">
    <source>
        <dbReference type="EMBL" id="ABE52040.1"/>
    </source>
</evidence>
<dbReference type="GeneID" id="3997720"/>
<dbReference type="EMBL" id="CP000300">
    <property type="protein sequence ID" value="ABE52040.1"/>
    <property type="molecule type" value="Genomic_DNA"/>
</dbReference>
<dbReference type="InterPro" id="IPR016490">
    <property type="entry name" value="Tscrpt_reg_HTH_AF0396-typ3"/>
</dbReference>
<organism evidence="2 3">
    <name type="scientific">Methanococcoides burtonii (strain DSM 6242 / NBRC 107633 / OCM 468 / ACE-M)</name>
    <dbReference type="NCBI Taxonomy" id="259564"/>
    <lineage>
        <taxon>Archaea</taxon>
        <taxon>Methanobacteriati</taxon>
        <taxon>Methanobacteriota</taxon>
        <taxon>Stenosarchaea group</taxon>
        <taxon>Methanomicrobia</taxon>
        <taxon>Methanosarcinales</taxon>
        <taxon>Methanosarcinaceae</taxon>
        <taxon>Methanococcoides</taxon>
    </lineage>
</organism>
<feature type="domain" description="Methanogenesis regulatory protein FilR1 middle" evidence="1">
    <location>
        <begin position="136"/>
        <end position="264"/>
    </location>
</feature>
<dbReference type="InterPro" id="IPR036390">
    <property type="entry name" value="WH_DNA-bd_sf"/>
</dbReference>